<accession>A0A813EKJ4</accession>
<feature type="non-terminal residue" evidence="7">
    <location>
        <position position="1"/>
    </location>
</feature>
<dbReference type="PROSITE" id="PS50222">
    <property type="entry name" value="EF_HAND_2"/>
    <property type="match status" value="4"/>
</dbReference>
<evidence type="ECO:0000313" key="7">
    <source>
        <dbReference type="EMBL" id="CAE8601159.1"/>
    </source>
</evidence>
<feature type="domain" description="J" evidence="5">
    <location>
        <begin position="13"/>
        <end position="74"/>
    </location>
</feature>
<organism evidence="7 8">
    <name type="scientific">Polarella glacialis</name>
    <name type="common">Dinoflagellate</name>
    <dbReference type="NCBI Taxonomy" id="89957"/>
    <lineage>
        <taxon>Eukaryota</taxon>
        <taxon>Sar</taxon>
        <taxon>Alveolata</taxon>
        <taxon>Dinophyceae</taxon>
        <taxon>Suessiales</taxon>
        <taxon>Suessiaceae</taxon>
        <taxon>Polarella</taxon>
    </lineage>
</organism>
<feature type="compositionally biased region" description="Polar residues" evidence="4">
    <location>
        <begin position="77"/>
        <end position="91"/>
    </location>
</feature>
<dbReference type="SUPFAM" id="SSF46565">
    <property type="entry name" value="Chaperone J-domain"/>
    <property type="match status" value="1"/>
</dbReference>
<dbReference type="PANTHER" id="PTHR23050">
    <property type="entry name" value="CALCIUM BINDING PROTEIN"/>
    <property type="match status" value="1"/>
</dbReference>
<dbReference type="AlphaFoldDB" id="A0A813EKJ4"/>
<dbReference type="CDD" id="cd00051">
    <property type="entry name" value="EFh"/>
    <property type="match status" value="1"/>
</dbReference>
<dbReference type="InterPro" id="IPR011992">
    <property type="entry name" value="EF-hand-dom_pair"/>
</dbReference>
<feature type="compositionally biased region" description="Basic and acidic residues" evidence="4">
    <location>
        <begin position="92"/>
        <end position="113"/>
    </location>
</feature>
<dbReference type="PROSITE" id="PS50076">
    <property type="entry name" value="DNAJ_2"/>
    <property type="match status" value="1"/>
</dbReference>
<keyword evidence="3" id="KW-0175">Coiled coil</keyword>
<dbReference type="OrthoDB" id="10250354at2759"/>
<protein>
    <recommendedName>
        <fullName evidence="9">Calmodulin</fullName>
    </recommendedName>
</protein>
<keyword evidence="1" id="KW-0677">Repeat</keyword>
<evidence type="ECO:0000259" key="5">
    <source>
        <dbReference type="PROSITE" id="PS50076"/>
    </source>
</evidence>
<evidence type="ECO:0000256" key="1">
    <source>
        <dbReference type="ARBA" id="ARBA00022737"/>
    </source>
</evidence>
<feature type="coiled-coil region" evidence="3">
    <location>
        <begin position="554"/>
        <end position="588"/>
    </location>
</feature>
<feature type="region of interest" description="Disordered" evidence="4">
    <location>
        <begin position="74"/>
        <end position="136"/>
    </location>
</feature>
<dbReference type="Gene3D" id="1.10.238.10">
    <property type="entry name" value="EF-hand"/>
    <property type="match status" value="2"/>
</dbReference>
<dbReference type="PROSITE" id="PS00018">
    <property type="entry name" value="EF_HAND_1"/>
    <property type="match status" value="2"/>
</dbReference>
<reference evidence="7" key="1">
    <citation type="submission" date="2021-02" db="EMBL/GenBank/DDBJ databases">
        <authorList>
            <person name="Dougan E. K."/>
            <person name="Rhodes N."/>
            <person name="Thang M."/>
            <person name="Chan C."/>
        </authorList>
    </citation>
    <scope>NUCLEOTIDE SEQUENCE</scope>
</reference>
<feature type="domain" description="EF-hand" evidence="6">
    <location>
        <begin position="641"/>
        <end position="676"/>
    </location>
</feature>
<dbReference type="InterPro" id="IPR050145">
    <property type="entry name" value="Centrin_CML-like"/>
</dbReference>
<feature type="domain" description="EF-hand" evidence="6">
    <location>
        <begin position="677"/>
        <end position="712"/>
    </location>
</feature>
<dbReference type="SMART" id="SM00054">
    <property type="entry name" value="EFh"/>
    <property type="match status" value="4"/>
</dbReference>
<name>A0A813EKJ4_POLGL</name>
<gene>
    <name evidence="7" type="ORF">PGLA1383_LOCUS19456</name>
</gene>
<dbReference type="Proteomes" id="UP000654075">
    <property type="component" value="Unassembled WGS sequence"/>
</dbReference>
<dbReference type="InterPro" id="IPR002048">
    <property type="entry name" value="EF_hand_dom"/>
</dbReference>
<dbReference type="PRINTS" id="PR00625">
    <property type="entry name" value="JDOMAIN"/>
</dbReference>
<proteinExistence type="predicted"/>
<dbReference type="InterPro" id="IPR018247">
    <property type="entry name" value="EF_Hand_1_Ca_BS"/>
</dbReference>
<evidence type="ECO:0000259" key="6">
    <source>
        <dbReference type="PROSITE" id="PS50222"/>
    </source>
</evidence>
<comment type="caution">
    <text evidence="7">The sequence shown here is derived from an EMBL/GenBank/DDBJ whole genome shotgun (WGS) entry which is preliminary data.</text>
</comment>
<dbReference type="EMBL" id="CAJNNV010012862">
    <property type="protein sequence ID" value="CAE8601159.1"/>
    <property type="molecule type" value="Genomic_DNA"/>
</dbReference>
<feature type="domain" description="EF-hand" evidence="6">
    <location>
        <begin position="764"/>
        <end position="794"/>
    </location>
</feature>
<dbReference type="InterPro" id="IPR036869">
    <property type="entry name" value="J_dom_sf"/>
</dbReference>
<dbReference type="SUPFAM" id="SSF47473">
    <property type="entry name" value="EF-hand"/>
    <property type="match status" value="1"/>
</dbReference>
<dbReference type="FunFam" id="1.10.238.10:FF:000001">
    <property type="entry name" value="Calmodulin 1"/>
    <property type="match status" value="1"/>
</dbReference>
<sequence length="794" mass="85907">MAKAVLRRGIGQTLYGLLDVCRDADNAQIRSAYRRQALLTHPDKGGTAAEFLEVVEAFEVLSDAGRRTAYDQELWRTGSQDGQEAGTQRPETGTKRARDDAKGRSAESARDADSVGLPSGIATPTAPPREGWGTTEETKRAAALWLEILECPAELRATRVIDLSCRAAEVLLAYARSHACSGGAPVVALNSTPGDGGSTSAFEGPSFSLQEGHVDGEERPRSLLVSVQEQAYGAADVASCGTSLLAPCVGAATHTPSEEADQEEEGVVKQEGVMLGCDPRLKRRRTEGKGNDSGIGGGARSGSRAWICLGRLKICTGASEDVAEAINWHIMLVRMKQLFHERRQTGHTFSEAVRGAVFAALAERTVEGGSSTDPRLRFVTECSTSSETSALFTPPTWDLETALRQHDELEVLLAAGCSHAEVLAAIRRMTVASKAAEEEQRALVELFEHHLRTFQKLLRWRGGVRPQGVNAAFSRGAVGAAASRSASGGEGVAGSKRPALAYAELWHQRSGGFAAAEQLEPLCRGPRQKRADEAAADLLLLRSAQSSGGDAAAKAQAQQLYARRMQEEEEEEEEVEVEEEEEKELKELANVAVVCHWSLSLPAEGNISSESNAFTVASVDIAVDPKCPIHCTICANLYSGSQKAELQVTFNKFDSSGDGSLGADELFNMFKKLGKSLTKSQLKEVMKEVDFDGSGEVEFEELCILEIKMSRPRPRADLINYREFLDEKLIRRLEELFVRNDPDCKGVIGPVEVERIMEILGCKATSEEVEDVWTDGDKNGSGLIDFAAFASFWA</sequence>
<evidence type="ECO:0000256" key="3">
    <source>
        <dbReference type="SAM" id="Coils"/>
    </source>
</evidence>
<evidence type="ECO:0000256" key="2">
    <source>
        <dbReference type="ARBA" id="ARBA00022837"/>
    </source>
</evidence>
<evidence type="ECO:0000313" key="8">
    <source>
        <dbReference type="Proteomes" id="UP000654075"/>
    </source>
</evidence>
<dbReference type="SMART" id="SM00271">
    <property type="entry name" value="DnaJ"/>
    <property type="match status" value="1"/>
</dbReference>
<dbReference type="Gene3D" id="1.10.287.110">
    <property type="entry name" value="DnaJ domain"/>
    <property type="match status" value="1"/>
</dbReference>
<keyword evidence="8" id="KW-1185">Reference proteome</keyword>
<keyword evidence="2" id="KW-0106">Calcium</keyword>
<dbReference type="Pfam" id="PF00226">
    <property type="entry name" value="DnaJ"/>
    <property type="match status" value="1"/>
</dbReference>
<dbReference type="GO" id="GO:0005509">
    <property type="term" value="F:calcium ion binding"/>
    <property type="evidence" value="ECO:0007669"/>
    <property type="project" value="InterPro"/>
</dbReference>
<dbReference type="CDD" id="cd06257">
    <property type="entry name" value="DnaJ"/>
    <property type="match status" value="1"/>
</dbReference>
<dbReference type="InterPro" id="IPR001623">
    <property type="entry name" value="DnaJ_domain"/>
</dbReference>
<feature type="domain" description="EF-hand" evidence="6">
    <location>
        <begin position="728"/>
        <end position="763"/>
    </location>
</feature>
<dbReference type="Pfam" id="PF13499">
    <property type="entry name" value="EF-hand_7"/>
    <property type="match status" value="1"/>
</dbReference>
<evidence type="ECO:0008006" key="9">
    <source>
        <dbReference type="Google" id="ProtNLM"/>
    </source>
</evidence>
<evidence type="ECO:0000256" key="4">
    <source>
        <dbReference type="SAM" id="MobiDB-lite"/>
    </source>
</evidence>